<evidence type="ECO:0000256" key="9">
    <source>
        <dbReference type="ARBA" id="ARBA00023136"/>
    </source>
</evidence>
<feature type="transmembrane region" description="Helical" evidence="12">
    <location>
        <begin position="112"/>
        <end position="132"/>
    </location>
</feature>
<comment type="pathway">
    <text evidence="2">Protein modification; protein glycosylation.</text>
</comment>
<feature type="transmembrane region" description="Helical" evidence="12">
    <location>
        <begin position="304"/>
        <end position="324"/>
    </location>
</feature>
<gene>
    <name evidence="14" type="ORF">NEZAVI_LOCUS3461</name>
</gene>
<dbReference type="OrthoDB" id="19039at2759"/>
<keyword evidence="6 12" id="KW-0812">Transmembrane</keyword>
<evidence type="ECO:0000256" key="10">
    <source>
        <dbReference type="ARBA" id="ARBA00044721"/>
    </source>
</evidence>
<dbReference type="AlphaFoldDB" id="A0A9P0GYQ1"/>
<accession>A0A9P0GYQ1</accession>
<feature type="transmembrane region" description="Helical" evidence="12">
    <location>
        <begin position="162"/>
        <end position="188"/>
    </location>
</feature>
<keyword evidence="5" id="KW-0808">Transferase</keyword>
<reference evidence="14" key="1">
    <citation type="submission" date="2022-01" db="EMBL/GenBank/DDBJ databases">
        <authorList>
            <person name="King R."/>
        </authorList>
    </citation>
    <scope>NUCLEOTIDE SEQUENCE</scope>
</reference>
<dbReference type="EC" id="2.4.1.-" evidence="12"/>
<dbReference type="Pfam" id="PF03901">
    <property type="entry name" value="Glyco_transf_22"/>
    <property type="match status" value="1"/>
</dbReference>
<name>A0A9P0GYQ1_NEZVI</name>
<dbReference type="PANTHER" id="PTHR22760">
    <property type="entry name" value="GLYCOSYLTRANSFERASE"/>
    <property type="match status" value="1"/>
</dbReference>
<keyword evidence="4 12" id="KW-0328">Glycosyltransferase</keyword>
<evidence type="ECO:0000256" key="7">
    <source>
        <dbReference type="ARBA" id="ARBA00022824"/>
    </source>
</evidence>
<keyword evidence="8 12" id="KW-1133">Transmembrane helix</keyword>
<feature type="compositionally biased region" description="Basic and acidic residues" evidence="13">
    <location>
        <begin position="550"/>
        <end position="560"/>
    </location>
</feature>
<comment type="function">
    <text evidence="10">Mannosyltransferase that operates in the biosynthetic pathway of dolichol-linked oligosaccharides, the glycan precursors employed in protein asparagine (N)-glycosylation. The assembly of dolichol-linked oligosaccharides begins on the cytosolic side of the endoplasmic reticulum membrane and finishes in its lumen. The sequential addition of sugars to dolichol pyrophosphate produces dolichol-linked oligosaccharides containing fourteen sugars, including two GlcNAcs, nine mannoses and three glucoses. Once assembled, the oligosaccharide is transferred from the lipid to nascent proteins by oligosaccharyltransferases. In the lumen of the endoplasmic reticulum, adds the eighth mannose residue in an alpha-1,6 linkage onto Man(7)GlcNAc(2)-PP-dolichol to produce Man(8)GlcNAc(2)-PP-dolichol.</text>
</comment>
<keyword evidence="9 12" id="KW-0472">Membrane</keyword>
<feature type="transmembrane region" description="Helical" evidence="12">
    <location>
        <begin position="282"/>
        <end position="298"/>
    </location>
</feature>
<evidence type="ECO:0000256" key="4">
    <source>
        <dbReference type="ARBA" id="ARBA00022676"/>
    </source>
</evidence>
<comment type="catalytic activity">
    <reaction evidence="11">
        <text>an alpha-D-Man-(1-&gt;2)-alpha-D-Man-(1-&gt;2)-alpha-D-Man-(1-&gt;3)-[alpha-D-Man-(1-&gt;2)-alpha-D-Man-(1-&gt;3)-alpha-D-Man-(1-&gt;6)]-beta-D-Man-(1-&gt;4)-beta-D-GlcNAc-(1-&gt;4)-alpha-D-GlcNAc-diphospho-di-trans,poly-cis-dolichol + a di-trans,poly-cis-dolichyl beta-D-mannosyl phosphate = an alpha-D-Man-(1-&gt;2)-alpha-D-Man-(1-&gt;2)-alpha-D-Man-(1-&gt;3)-[alpha-D-Man-(1-&gt;2)-alpha-D-Man-(1-&gt;3)-[alpha-D-Man-(1-&gt;6)]-alpha-D-Man-(1-&gt;6)]-beta-D-Man-(1-&gt;4)-beta-D-GlcNAc-(1-&gt;4)-alpha-D-GlcNAc-diphospho-di-trans,poly-cis-dolichol + a di-trans,poly-cis-dolichyl phosphate + H(+)</text>
        <dbReference type="Rhea" id="RHEA:29535"/>
        <dbReference type="Rhea" id="RHEA-COMP:19498"/>
        <dbReference type="Rhea" id="RHEA-COMP:19501"/>
        <dbReference type="Rhea" id="RHEA-COMP:19518"/>
        <dbReference type="Rhea" id="RHEA-COMP:19519"/>
        <dbReference type="ChEBI" id="CHEBI:15378"/>
        <dbReference type="ChEBI" id="CHEBI:57683"/>
        <dbReference type="ChEBI" id="CHEBI:58211"/>
        <dbReference type="ChEBI" id="CHEBI:132517"/>
        <dbReference type="ChEBI" id="CHEBI:132519"/>
        <dbReference type="EC" id="2.4.1.260"/>
    </reaction>
    <physiologicalReaction direction="left-to-right" evidence="11">
        <dbReference type="Rhea" id="RHEA:29536"/>
    </physiologicalReaction>
</comment>
<evidence type="ECO:0000256" key="11">
    <source>
        <dbReference type="ARBA" id="ARBA00048899"/>
    </source>
</evidence>
<dbReference type="GO" id="GO:0006487">
    <property type="term" value="P:protein N-linked glycosylation"/>
    <property type="evidence" value="ECO:0007669"/>
    <property type="project" value="TreeGrafter"/>
</dbReference>
<dbReference type="GO" id="GO:0052917">
    <property type="term" value="F:dol-P-Man:Man(7)GlcNAc(2)-PP-Dol alpha-1,6-mannosyltransferase activity"/>
    <property type="evidence" value="ECO:0007669"/>
    <property type="project" value="UniProtKB-EC"/>
</dbReference>
<feature type="region of interest" description="Disordered" evidence="13">
    <location>
        <begin position="549"/>
        <end position="577"/>
    </location>
</feature>
<evidence type="ECO:0000256" key="2">
    <source>
        <dbReference type="ARBA" id="ARBA00004922"/>
    </source>
</evidence>
<evidence type="ECO:0000256" key="1">
    <source>
        <dbReference type="ARBA" id="ARBA00004477"/>
    </source>
</evidence>
<evidence type="ECO:0000256" key="5">
    <source>
        <dbReference type="ARBA" id="ARBA00022679"/>
    </source>
</evidence>
<feature type="transmembrane region" description="Helical" evidence="12">
    <location>
        <begin position="336"/>
        <end position="358"/>
    </location>
</feature>
<evidence type="ECO:0000256" key="12">
    <source>
        <dbReference type="RuleBase" id="RU363075"/>
    </source>
</evidence>
<organism evidence="14 15">
    <name type="scientific">Nezara viridula</name>
    <name type="common">Southern green stink bug</name>
    <name type="synonym">Cimex viridulus</name>
    <dbReference type="NCBI Taxonomy" id="85310"/>
    <lineage>
        <taxon>Eukaryota</taxon>
        <taxon>Metazoa</taxon>
        <taxon>Ecdysozoa</taxon>
        <taxon>Arthropoda</taxon>
        <taxon>Hexapoda</taxon>
        <taxon>Insecta</taxon>
        <taxon>Pterygota</taxon>
        <taxon>Neoptera</taxon>
        <taxon>Paraneoptera</taxon>
        <taxon>Hemiptera</taxon>
        <taxon>Heteroptera</taxon>
        <taxon>Panheteroptera</taxon>
        <taxon>Pentatomomorpha</taxon>
        <taxon>Pentatomoidea</taxon>
        <taxon>Pentatomidae</taxon>
        <taxon>Pentatominae</taxon>
        <taxon>Nezara</taxon>
    </lineage>
</organism>
<evidence type="ECO:0000313" key="14">
    <source>
        <dbReference type="EMBL" id="CAH1392684.1"/>
    </source>
</evidence>
<evidence type="ECO:0000256" key="13">
    <source>
        <dbReference type="SAM" id="MobiDB-lite"/>
    </source>
</evidence>
<evidence type="ECO:0000256" key="8">
    <source>
        <dbReference type="ARBA" id="ARBA00022989"/>
    </source>
</evidence>
<keyword evidence="15" id="KW-1185">Reference proteome</keyword>
<dbReference type="Proteomes" id="UP001152798">
    <property type="component" value="Chromosome 2"/>
</dbReference>
<feature type="transmembrane region" description="Helical" evidence="12">
    <location>
        <begin position="253"/>
        <end position="275"/>
    </location>
</feature>
<evidence type="ECO:0000256" key="3">
    <source>
        <dbReference type="ARBA" id="ARBA00007063"/>
    </source>
</evidence>
<feature type="transmembrane region" description="Helical" evidence="12">
    <location>
        <begin position="200"/>
        <end position="223"/>
    </location>
</feature>
<feature type="transmembrane region" description="Helical" evidence="12">
    <location>
        <begin position="139"/>
        <end position="156"/>
    </location>
</feature>
<feature type="transmembrane region" description="Helical" evidence="12">
    <location>
        <begin position="56"/>
        <end position="76"/>
    </location>
</feature>
<dbReference type="EMBL" id="OV725078">
    <property type="protein sequence ID" value="CAH1392684.1"/>
    <property type="molecule type" value="Genomic_DNA"/>
</dbReference>
<evidence type="ECO:0000313" key="15">
    <source>
        <dbReference type="Proteomes" id="UP001152798"/>
    </source>
</evidence>
<proteinExistence type="inferred from homology"/>
<comment type="subcellular location">
    <subcellularLocation>
        <location evidence="1 12">Endoplasmic reticulum membrane</location>
        <topology evidence="1 12">Multi-pass membrane protein</topology>
    </subcellularLocation>
</comment>
<dbReference type="PANTHER" id="PTHR22760:SF1">
    <property type="entry name" value="DOL-P-MAN:MAN(7)GLCNAC(2)-PP-DOL ALPHA-1,6-MANNOSYLTRANSFERASE"/>
    <property type="match status" value="1"/>
</dbReference>
<evidence type="ECO:0000256" key="6">
    <source>
        <dbReference type="ARBA" id="ARBA00022692"/>
    </source>
</evidence>
<sequence>MMDYLFLVGAIHLFACPFTKVEESFNLQAMHDMIFHKWNLTEYDHSEFPGVVPRTFVGPLAVTFILSPVTTLFEMANIFSTNKFVFQYLVRATLGCCVLLCFKLLQKSVKDIFGEGVALWFLVLTASQYHFMFYLSRPLPNIMALPLVLLAVTYWLKQDHVYLISYSAVAVIIFRFELAIFLGIIILSEIIYGHISFMRALKIGVISSLCALLITFTVDSVFWNKPIWPEGEVFWFNAIMNKSSEWGTSPFLWYWYSALPRALGASITLIPAGIIGEKRTKSLIFPAAIFVFMLSFLPHKELRFIIYTFPLFNISIAVACNKVWINRHKSMTRWAASVYIVLHIIINVILSCILLRVASDNYPGGVAISRLHRLVSPENQVHVYIDNLPAQTGVSRFTEINKNWIYNKTENLTPGSTDFLIFSHLLLEAKSKYSPNLKPFSHSHEILDVVDGFSHIHFNYNSFPPFRIKSKPMIFILKKIILPKNITENGTSTLSESASKEVKKKSITKKITNVDINITDNLVPKEIVDSSKENLVSAKNINKEVNIAKPLDDEPKDSENKTFSNNNSEALIDVKEM</sequence>
<dbReference type="GO" id="GO:0005789">
    <property type="term" value="C:endoplasmic reticulum membrane"/>
    <property type="evidence" value="ECO:0007669"/>
    <property type="project" value="UniProtKB-SubCell"/>
</dbReference>
<dbReference type="InterPro" id="IPR005599">
    <property type="entry name" value="GPI_mannosylTrfase"/>
</dbReference>
<comment type="similarity">
    <text evidence="3 12">Belongs to the glycosyltransferase 22 family.</text>
</comment>
<protein>
    <recommendedName>
        <fullName evidence="12">Mannosyltransferase</fullName>
        <ecNumber evidence="12">2.4.1.-</ecNumber>
    </recommendedName>
</protein>
<feature type="transmembrane region" description="Helical" evidence="12">
    <location>
        <begin position="88"/>
        <end position="106"/>
    </location>
</feature>
<keyword evidence="7 12" id="KW-0256">Endoplasmic reticulum</keyword>